<dbReference type="OrthoDB" id="6150432at2759"/>
<sequence length="467" mass="53072">MAHFDGHVPMDQSSSGPIQAQQQHSMEATKERIYKIHGNVINILEELEDRQQKKSKKELLPKSGTDYYDHSEKCDDTANEIAQGQLITFEAVLKGCDPQIKDSLRKELEKQTRQWLAVRQKKNIPKDIVDTYAEMALEIITRGKTKHATEFTEFKSKEHQMAPDDVKLLMTGQHKASEVDKEYAKDPHRKAKSPNIRAVGQEETHFLSLSGYGDKCLVLLSDGTILSFKGSNWKMKSKVTAAHFTRIQRLPSCLNHKVLAINERGETFIADSNFQNWVHCCVGDTQVLKIVVGTELVLAVDIQNNVWKLETRNGLMWTQFSHFPIFKGMIDIVIGKTKRWAVDSGGQILVSDQSDKWQVDDTQPERVKFAKVYANLWNDQVFAIDVNANVYSKLSQKEWSQDKKVPRLQTLALTDTAVIGIDKGNDMWYKKTSTSKVDNNTWGRLGSVSDILSSCRLGKTDNEELMQ</sequence>
<feature type="region of interest" description="Disordered" evidence="1">
    <location>
        <begin position="1"/>
        <end position="28"/>
    </location>
</feature>
<accession>A0A8B6D5I0</accession>
<comment type="caution">
    <text evidence="2">The sequence shown here is derived from an EMBL/GenBank/DDBJ whole genome shotgun (WGS) entry which is preliminary data.</text>
</comment>
<dbReference type="AlphaFoldDB" id="A0A8B6D5I0"/>
<reference evidence="2" key="1">
    <citation type="submission" date="2018-11" db="EMBL/GenBank/DDBJ databases">
        <authorList>
            <person name="Alioto T."/>
            <person name="Alioto T."/>
        </authorList>
    </citation>
    <scope>NUCLEOTIDE SEQUENCE</scope>
</reference>
<keyword evidence="3" id="KW-1185">Reference proteome</keyword>
<evidence type="ECO:0000256" key="1">
    <source>
        <dbReference type="SAM" id="MobiDB-lite"/>
    </source>
</evidence>
<name>A0A8B6D5I0_MYTGA</name>
<gene>
    <name evidence="2" type="ORF">MGAL_10B011264</name>
</gene>
<evidence type="ECO:0000313" key="3">
    <source>
        <dbReference type="Proteomes" id="UP000596742"/>
    </source>
</evidence>
<organism evidence="2 3">
    <name type="scientific">Mytilus galloprovincialis</name>
    <name type="common">Mediterranean mussel</name>
    <dbReference type="NCBI Taxonomy" id="29158"/>
    <lineage>
        <taxon>Eukaryota</taxon>
        <taxon>Metazoa</taxon>
        <taxon>Spiralia</taxon>
        <taxon>Lophotrochozoa</taxon>
        <taxon>Mollusca</taxon>
        <taxon>Bivalvia</taxon>
        <taxon>Autobranchia</taxon>
        <taxon>Pteriomorphia</taxon>
        <taxon>Mytilida</taxon>
        <taxon>Mytiloidea</taxon>
        <taxon>Mytilidae</taxon>
        <taxon>Mytilinae</taxon>
        <taxon>Mytilus</taxon>
    </lineage>
</organism>
<protein>
    <submittedName>
        <fullName evidence="2">Uncharacterized protein</fullName>
    </submittedName>
</protein>
<proteinExistence type="predicted"/>
<dbReference type="Proteomes" id="UP000596742">
    <property type="component" value="Unassembled WGS sequence"/>
</dbReference>
<feature type="compositionally biased region" description="Polar residues" evidence="1">
    <location>
        <begin position="11"/>
        <end position="26"/>
    </location>
</feature>
<dbReference type="EMBL" id="UYJE01002991">
    <property type="protein sequence ID" value="VDI15461.1"/>
    <property type="molecule type" value="Genomic_DNA"/>
</dbReference>
<evidence type="ECO:0000313" key="2">
    <source>
        <dbReference type="EMBL" id="VDI15461.1"/>
    </source>
</evidence>